<evidence type="ECO:0000256" key="1">
    <source>
        <dbReference type="SAM" id="Phobius"/>
    </source>
</evidence>
<dbReference type="Proteomes" id="UP000228934">
    <property type="component" value="Unassembled WGS sequence"/>
</dbReference>
<dbReference type="EMBL" id="KV928932">
    <property type="protein sequence ID" value="PIO35029.1"/>
    <property type="molecule type" value="Genomic_DNA"/>
</dbReference>
<sequence length="107" mass="12429">MMYFLLVMQYQWNVPNKIQTLLWCLPPMEATLDSWKAFGQDSKPTWIVFSSSLFKQSLSMAMKFQACSFLRLCCFCCLLFVVIQRQALKKKVITAYAQVNPLDANDL</sequence>
<keyword evidence="1" id="KW-0812">Transmembrane</keyword>
<dbReference type="OrthoDB" id="247542at2759"/>
<feature type="transmembrane region" description="Helical" evidence="1">
    <location>
        <begin position="62"/>
        <end position="83"/>
    </location>
</feature>
<dbReference type="AlphaFoldDB" id="A0A2G9S4C6"/>
<proteinExistence type="predicted"/>
<name>A0A2G9S4C6_AQUCT</name>
<accession>A0A2G9S4C6</accession>
<evidence type="ECO:0000313" key="3">
    <source>
        <dbReference type="Proteomes" id="UP000228934"/>
    </source>
</evidence>
<organism evidence="2 3">
    <name type="scientific">Aquarana catesbeiana</name>
    <name type="common">American bullfrog</name>
    <name type="synonym">Rana catesbeiana</name>
    <dbReference type="NCBI Taxonomy" id="8400"/>
    <lineage>
        <taxon>Eukaryota</taxon>
        <taxon>Metazoa</taxon>
        <taxon>Chordata</taxon>
        <taxon>Craniata</taxon>
        <taxon>Vertebrata</taxon>
        <taxon>Euteleostomi</taxon>
        <taxon>Amphibia</taxon>
        <taxon>Batrachia</taxon>
        <taxon>Anura</taxon>
        <taxon>Neobatrachia</taxon>
        <taxon>Ranoidea</taxon>
        <taxon>Ranidae</taxon>
        <taxon>Aquarana</taxon>
    </lineage>
</organism>
<reference evidence="3" key="1">
    <citation type="journal article" date="2017" name="Nat. Commun.">
        <title>The North American bullfrog draft genome provides insight into hormonal regulation of long noncoding RNA.</title>
        <authorList>
            <person name="Hammond S.A."/>
            <person name="Warren R.L."/>
            <person name="Vandervalk B.P."/>
            <person name="Kucuk E."/>
            <person name="Khan H."/>
            <person name="Gibb E.A."/>
            <person name="Pandoh P."/>
            <person name="Kirk H."/>
            <person name="Zhao Y."/>
            <person name="Jones M."/>
            <person name="Mungall A.J."/>
            <person name="Coope R."/>
            <person name="Pleasance S."/>
            <person name="Moore R.A."/>
            <person name="Holt R.A."/>
            <person name="Round J.M."/>
            <person name="Ohora S."/>
            <person name="Walle B.V."/>
            <person name="Veldhoen N."/>
            <person name="Helbing C.C."/>
            <person name="Birol I."/>
        </authorList>
    </citation>
    <scope>NUCLEOTIDE SEQUENCE [LARGE SCALE GENOMIC DNA]</scope>
</reference>
<keyword evidence="1" id="KW-1133">Transmembrane helix</keyword>
<keyword evidence="1" id="KW-0472">Membrane</keyword>
<protein>
    <submittedName>
        <fullName evidence="2">Uncharacterized protein</fullName>
    </submittedName>
</protein>
<evidence type="ECO:0000313" key="2">
    <source>
        <dbReference type="EMBL" id="PIO35029.1"/>
    </source>
</evidence>
<gene>
    <name evidence="2" type="ORF">AB205_0164880</name>
</gene>
<keyword evidence="3" id="KW-1185">Reference proteome</keyword>